<name>A0A9P6BXX6_9AGAR</name>
<evidence type="ECO:0000313" key="2">
    <source>
        <dbReference type="EMBL" id="KAF9441925.1"/>
    </source>
</evidence>
<evidence type="ECO:0000313" key="3">
    <source>
        <dbReference type="Proteomes" id="UP000807342"/>
    </source>
</evidence>
<comment type="caution">
    <text evidence="2">The sequence shown here is derived from an EMBL/GenBank/DDBJ whole genome shotgun (WGS) entry which is preliminary data.</text>
</comment>
<proteinExistence type="predicted"/>
<keyword evidence="3" id="KW-1185">Reference proteome</keyword>
<feature type="compositionally biased region" description="Acidic residues" evidence="1">
    <location>
        <begin position="10"/>
        <end position="19"/>
    </location>
</feature>
<organism evidence="2 3">
    <name type="scientific">Macrolepiota fuliginosa MF-IS2</name>
    <dbReference type="NCBI Taxonomy" id="1400762"/>
    <lineage>
        <taxon>Eukaryota</taxon>
        <taxon>Fungi</taxon>
        <taxon>Dikarya</taxon>
        <taxon>Basidiomycota</taxon>
        <taxon>Agaricomycotina</taxon>
        <taxon>Agaricomycetes</taxon>
        <taxon>Agaricomycetidae</taxon>
        <taxon>Agaricales</taxon>
        <taxon>Agaricineae</taxon>
        <taxon>Agaricaceae</taxon>
        <taxon>Macrolepiota</taxon>
    </lineage>
</organism>
<feature type="region of interest" description="Disordered" evidence="1">
    <location>
        <begin position="1"/>
        <end position="33"/>
    </location>
</feature>
<dbReference type="AlphaFoldDB" id="A0A9P6BXX6"/>
<accession>A0A9P6BXX6</accession>
<dbReference type="EMBL" id="MU151745">
    <property type="protein sequence ID" value="KAF9441925.1"/>
    <property type="molecule type" value="Genomic_DNA"/>
</dbReference>
<gene>
    <name evidence="2" type="ORF">P691DRAFT_790318</name>
</gene>
<sequence>MSLRAKSAEGVDDGLECDFDQPPTPSATPMALSRTKYASSPTWTERLRSSREWCWWASFWDAICPDVELVLETLSLGAGVWGKRAYWPCGFEFVRVWVEEDWGWVSAREKGGCLASMDSRLDDSTGRDGGGAEESKRARAGLEYSRGDDTLLDRTRGRNFWMVFIVAAPRNYIHRFFRFTPSTRDLSHITFSFYYKITLNAQLKNTK</sequence>
<protein>
    <submittedName>
        <fullName evidence="2">Uncharacterized protein</fullName>
    </submittedName>
</protein>
<reference evidence="2" key="1">
    <citation type="submission" date="2020-11" db="EMBL/GenBank/DDBJ databases">
        <authorList>
            <consortium name="DOE Joint Genome Institute"/>
            <person name="Ahrendt S."/>
            <person name="Riley R."/>
            <person name="Andreopoulos W."/>
            <person name="Labutti K."/>
            <person name="Pangilinan J."/>
            <person name="Ruiz-Duenas F.J."/>
            <person name="Barrasa J.M."/>
            <person name="Sanchez-Garcia M."/>
            <person name="Camarero S."/>
            <person name="Miyauchi S."/>
            <person name="Serrano A."/>
            <person name="Linde D."/>
            <person name="Babiker R."/>
            <person name="Drula E."/>
            <person name="Ayuso-Fernandez I."/>
            <person name="Pacheco R."/>
            <person name="Padilla G."/>
            <person name="Ferreira P."/>
            <person name="Barriuso J."/>
            <person name="Kellner H."/>
            <person name="Castanera R."/>
            <person name="Alfaro M."/>
            <person name="Ramirez L."/>
            <person name="Pisabarro A.G."/>
            <person name="Kuo A."/>
            <person name="Tritt A."/>
            <person name="Lipzen A."/>
            <person name="He G."/>
            <person name="Yan M."/>
            <person name="Ng V."/>
            <person name="Cullen D."/>
            <person name="Martin F."/>
            <person name="Rosso M.-N."/>
            <person name="Henrissat B."/>
            <person name="Hibbett D."/>
            <person name="Martinez A.T."/>
            <person name="Grigoriev I.V."/>
        </authorList>
    </citation>
    <scope>NUCLEOTIDE SEQUENCE</scope>
    <source>
        <strain evidence="2">MF-IS2</strain>
    </source>
</reference>
<evidence type="ECO:0000256" key="1">
    <source>
        <dbReference type="SAM" id="MobiDB-lite"/>
    </source>
</evidence>
<dbReference type="Proteomes" id="UP000807342">
    <property type="component" value="Unassembled WGS sequence"/>
</dbReference>